<evidence type="ECO:0000256" key="2">
    <source>
        <dbReference type="ARBA" id="ARBA00004496"/>
    </source>
</evidence>
<feature type="domain" description="SIS" evidence="12">
    <location>
        <begin position="279"/>
        <end position="420"/>
    </location>
</feature>
<dbReference type="GO" id="GO:0004360">
    <property type="term" value="F:glutamine-fructose-6-phosphate transaminase (isomerizing) activity"/>
    <property type="evidence" value="ECO:0007669"/>
    <property type="project" value="UniProtKB-UniRule"/>
</dbReference>
<evidence type="ECO:0000256" key="7">
    <source>
        <dbReference type="ARBA" id="ARBA00022679"/>
    </source>
</evidence>
<dbReference type="FunFam" id="3.60.20.10:FF:000006">
    <property type="entry name" value="Glutamine--fructose-6-phosphate aminotransferase [isomerizing]"/>
    <property type="match status" value="1"/>
</dbReference>
<feature type="initiator methionine" description="Removed" evidence="10">
    <location>
        <position position="1"/>
    </location>
</feature>
<dbReference type="GO" id="GO:0005975">
    <property type="term" value="P:carbohydrate metabolic process"/>
    <property type="evidence" value="ECO:0007669"/>
    <property type="project" value="UniProtKB-UniRule"/>
</dbReference>
<accession>F2NLR6</accession>
<dbReference type="PROSITE" id="PS51278">
    <property type="entry name" value="GATASE_TYPE_2"/>
    <property type="match status" value="1"/>
</dbReference>
<dbReference type="InterPro" id="IPR035466">
    <property type="entry name" value="GlmS/AgaS_SIS"/>
</dbReference>
<dbReference type="SUPFAM" id="SSF53697">
    <property type="entry name" value="SIS domain"/>
    <property type="match status" value="1"/>
</dbReference>
<dbReference type="CDD" id="cd05008">
    <property type="entry name" value="SIS_GlmS_GlmD_1"/>
    <property type="match status" value="1"/>
</dbReference>
<protein>
    <recommendedName>
        <fullName evidence="4 10">Glutamine--fructose-6-phosphate aminotransferase [isomerizing]</fullName>
        <ecNumber evidence="3 10">2.6.1.16</ecNumber>
    </recommendedName>
    <alternativeName>
        <fullName evidence="10">D-fructose-6-phosphate amidotransferase</fullName>
    </alternativeName>
    <alternativeName>
        <fullName evidence="10">GFAT</fullName>
    </alternativeName>
    <alternativeName>
        <fullName evidence="10">Glucosamine-6-phosphate synthase</fullName>
    </alternativeName>
    <alternativeName>
        <fullName evidence="10">Hexosephosphate aminotransferase</fullName>
    </alternativeName>
    <alternativeName>
        <fullName evidence="10">L-glutamine--D-fructose-6-phosphate amidotransferase</fullName>
    </alternativeName>
</protein>
<dbReference type="GO" id="GO:0097367">
    <property type="term" value="F:carbohydrate derivative binding"/>
    <property type="evidence" value="ECO:0007669"/>
    <property type="project" value="InterPro"/>
</dbReference>
<keyword evidence="14" id="KW-1185">Reference proteome</keyword>
<dbReference type="HAMAP" id="MF_00164">
    <property type="entry name" value="GlmS"/>
    <property type="match status" value="1"/>
</dbReference>
<dbReference type="EMBL" id="CP002630">
    <property type="protein sequence ID" value="AEB10896.1"/>
    <property type="molecule type" value="Genomic_DNA"/>
</dbReference>
<keyword evidence="8" id="KW-0677">Repeat</keyword>
<feature type="active site" description="For Fru-6P isomerization activity" evidence="10">
    <location>
        <position position="599"/>
    </location>
</feature>
<dbReference type="OrthoDB" id="106547at2"/>
<dbReference type="Proteomes" id="UP000007030">
    <property type="component" value="Chromosome"/>
</dbReference>
<feature type="active site" description="Nucleophile; for GATase activity" evidence="10">
    <location>
        <position position="2"/>
    </location>
</feature>
<keyword evidence="5 10" id="KW-0963">Cytoplasm</keyword>
<dbReference type="PROSITE" id="PS51464">
    <property type="entry name" value="SIS"/>
    <property type="match status" value="2"/>
</dbReference>
<comment type="subunit">
    <text evidence="10">Homodimer.</text>
</comment>
<dbReference type="FunFam" id="3.40.50.10490:FF:000001">
    <property type="entry name" value="Glutamine--fructose-6-phosphate aminotransferase [isomerizing]"/>
    <property type="match status" value="1"/>
</dbReference>
<dbReference type="Pfam" id="PF13522">
    <property type="entry name" value="GATase_6"/>
    <property type="match status" value="1"/>
</dbReference>
<evidence type="ECO:0000259" key="12">
    <source>
        <dbReference type="PROSITE" id="PS51464"/>
    </source>
</evidence>
<dbReference type="NCBIfam" id="TIGR01135">
    <property type="entry name" value="glmS"/>
    <property type="match status" value="1"/>
</dbReference>
<evidence type="ECO:0000256" key="4">
    <source>
        <dbReference type="ARBA" id="ARBA00016090"/>
    </source>
</evidence>
<dbReference type="eggNOG" id="COG0449">
    <property type="taxonomic scope" value="Bacteria"/>
</dbReference>
<dbReference type="Pfam" id="PF01380">
    <property type="entry name" value="SIS"/>
    <property type="match status" value="2"/>
</dbReference>
<dbReference type="InterPro" id="IPR001347">
    <property type="entry name" value="SIS_dom"/>
</dbReference>
<dbReference type="RefSeq" id="WP_013702951.1">
    <property type="nucleotide sequence ID" value="NC_015387.1"/>
</dbReference>
<dbReference type="STRING" id="869210.Marky_0133"/>
<dbReference type="CDD" id="cd00714">
    <property type="entry name" value="GFAT"/>
    <property type="match status" value="1"/>
</dbReference>
<dbReference type="GO" id="GO:0006487">
    <property type="term" value="P:protein N-linked glycosylation"/>
    <property type="evidence" value="ECO:0007669"/>
    <property type="project" value="TreeGrafter"/>
</dbReference>
<evidence type="ECO:0000313" key="13">
    <source>
        <dbReference type="EMBL" id="AEB10896.1"/>
    </source>
</evidence>
<evidence type="ECO:0000256" key="6">
    <source>
        <dbReference type="ARBA" id="ARBA00022576"/>
    </source>
</evidence>
<dbReference type="GO" id="GO:0006002">
    <property type="term" value="P:fructose 6-phosphate metabolic process"/>
    <property type="evidence" value="ECO:0007669"/>
    <property type="project" value="TreeGrafter"/>
</dbReference>
<dbReference type="GO" id="GO:0006047">
    <property type="term" value="P:UDP-N-acetylglucosamine metabolic process"/>
    <property type="evidence" value="ECO:0007669"/>
    <property type="project" value="TreeGrafter"/>
</dbReference>
<dbReference type="InterPro" id="IPR035490">
    <property type="entry name" value="GlmS/FrlB_SIS"/>
</dbReference>
<dbReference type="Gene3D" id="3.60.20.10">
    <property type="entry name" value="Glutamine Phosphoribosylpyrophosphate, subunit 1, domain 1"/>
    <property type="match status" value="1"/>
</dbReference>
<dbReference type="AlphaFoldDB" id="F2NLR6"/>
<feature type="domain" description="SIS" evidence="12">
    <location>
        <begin position="453"/>
        <end position="594"/>
    </location>
</feature>
<organism evidence="13 14">
    <name type="scientific">Marinithermus hydrothermalis (strain DSM 14884 / JCM 11576 / T1)</name>
    <dbReference type="NCBI Taxonomy" id="869210"/>
    <lineage>
        <taxon>Bacteria</taxon>
        <taxon>Thermotogati</taxon>
        <taxon>Deinococcota</taxon>
        <taxon>Deinococci</taxon>
        <taxon>Thermales</taxon>
        <taxon>Thermaceae</taxon>
        <taxon>Marinithermus</taxon>
    </lineage>
</organism>
<dbReference type="InterPro" id="IPR047084">
    <property type="entry name" value="GFAT_N"/>
</dbReference>
<feature type="domain" description="Glutamine amidotransferase type-2" evidence="11">
    <location>
        <begin position="2"/>
        <end position="216"/>
    </location>
</feature>
<comment type="subcellular location">
    <subcellularLocation>
        <location evidence="2 10">Cytoplasm</location>
    </subcellularLocation>
</comment>
<dbReference type="EC" id="2.6.1.16" evidence="3 10"/>
<evidence type="ECO:0000256" key="1">
    <source>
        <dbReference type="ARBA" id="ARBA00001031"/>
    </source>
</evidence>
<dbReference type="InterPro" id="IPR017932">
    <property type="entry name" value="GATase_2_dom"/>
</dbReference>
<evidence type="ECO:0000256" key="3">
    <source>
        <dbReference type="ARBA" id="ARBA00012916"/>
    </source>
</evidence>
<keyword evidence="7 10" id="KW-0808">Transferase</keyword>
<dbReference type="InterPro" id="IPR029055">
    <property type="entry name" value="Ntn_hydrolases_N"/>
</dbReference>
<comment type="catalytic activity">
    <reaction evidence="1 10">
        <text>D-fructose 6-phosphate + L-glutamine = D-glucosamine 6-phosphate + L-glutamate</text>
        <dbReference type="Rhea" id="RHEA:13237"/>
        <dbReference type="ChEBI" id="CHEBI:29985"/>
        <dbReference type="ChEBI" id="CHEBI:58359"/>
        <dbReference type="ChEBI" id="CHEBI:58725"/>
        <dbReference type="ChEBI" id="CHEBI:61527"/>
        <dbReference type="EC" id="2.6.1.16"/>
    </reaction>
</comment>
<evidence type="ECO:0000256" key="9">
    <source>
        <dbReference type="ARBA" id="ARBA00022962"/>
    </source>
</evidence>
<dbReference type="SUPFAM" id="SSF56235">
    <property type="entry name" value="N-terminal nucleophile aminohydrolases (Ntn hydrolases)"/>
    <property type="match status" value="1"/>
</dbReference>
<dbReference type="KEGG" id="mhd:Marky_0133"/>
<evidence type="ECO:0000313" key="14">
    <source>
        <dbReference type="Proteomes" id="UP000007030"/>
    </source>
</evidence>
<keyword evidence="9" id="KW-0315">Glutamine amidotransferase</keyword>
<dbReference type="Gene3D" id="3.40.50.10490">
    <property type="entry name" value="Glucose-6-phosphate isomerase like protein, domain 1"/>
    <property type="match status" value="2"/>
</dbReference>
<name>F2NLR6_MARHT</name>
<sequence>MCGIVGYIGFRNATDVLIDGLRRLEYRGYDSAGVAIKADGRLHVTKKAGKLSVLAGALEETPLKGHLGVGHTRWATHGPPTDANAHPHPTERGELVVIHNGIIENYLPLKERLLERGHTFASETDSEVLAHLIEEHYQGDLEAAVRAALAEVQGAYAIVVAHQNHEEIVVARTVSPLVIGLGEGENLVASDVPALLPYTRRVIFLHDGDMAVITRDAVRVTDLKGAPLEREVVEVEWSLEDAEKGGYPHYMLKEIFEQPTALQNTLGGRLHEENAEVALGIELDPHAFDRVHVIACGTAFYAGWVGKYLIEALARIPVEAEIASEYRYRDPVVDERTLAIVISQSGETVDTLEALREAKRRGAKSLGVINAKGSTITRETDATLYIHAGPEIGVASTKAYTAMLAAMSLIAIWLGRARGTLEEAAALELLRELRRLPRLVEEVLERRDVVAHVAEKYHQATDFLFLGRHIQAPTAYEGALKLKEISYIHAEAYPAGEMKHGPIALIDPHLPVVVLATEGPLYEKTLSNVQEVRARGGHIIAVATDGDEEIRRFAQDVIYVPRVHPLLSPIVSVVPLQLLAYEIAVLLGRDVDQPRNLAKSVTVE</sequence>
<dbReference type="HOGENOM" id="CLU_012520_5_2_0"/>
<evidence type="ECO:0000259" key="11">
    <source>
        <dbReference type="PROSITE" id="PS51278"/>
    </source>
</evidence>
<comment type="function">
    <text evidence="10">Catalyzes the first step in hexosamine metabolism, converting fructose-6P into glucosamine-6P using glutamine as a nitrogen source.</text>
</comment>
<evidence type="ECO:0000256" key="8">
    <source>
        <dbReference type="ARBA" id="ARBA00022737"/>
    </source>
</evidence>
<evidence type="ECO:0000256" key="10">
    <source>
        <dbReference type="HAMAP-Rule" id="MF_00164"/>
    </source>
</evidence>
<evidence type="ECO:0000256" key="5">
    <source>
        <dbReference type="ARBA" id="ARBA00022490"/>
    </source>
</evidence>
<dbReference type="GO" id="GO:0005829">
    <property type="term" value="C:cytosol"/>
    <property type="evidence" value="ECO:0007669"/>
    <property type="project" value="TreeGrafter"/>
</dbReference>
<dbReference type="PANTHER" id="PTHR10937">
    <property type="entry name" value="GLUCOSAMINE--FRUCTOSE-6-PHOSPHATE AMINOTRANSFERASE, ISOMERIZING"/>
    <property type="match status" value="1"/>
</dbReference>
<keyword evidence="6 10" id="KW-0032">Aminotransferase</keyword>
<dbReference type="NCBIfam" id="NF001484">
    <property type="entry name" value="PRK00331.1"/>
    <property type="match status" value="1"/>
</dbReference>
<proteinExistence type="inferred from homology"/>
<dbReference type="InterPro" id="IPR005855">
    <property type="entry name" value="GFAT"/>
</dbReference>
<reference evidence="13 14" key="1">
    <citation type="journal article" date="2012" name="Stand. Genomic Sci.">
        <title>Complete genome sequence of the aerobic, heterotroph Marinithermus hydrothermalis type strain (T1(T)) from a deep-sea hydrothermal vent chimney.</title>
        <authorList>
            <person name="Copeland A."/>
            <person name="Gu W."/>
            <person name="Yasawong M."/>
            <person name="Lapidus A."/>
            <person name="Lucas S."/>
            <person name="Deshpande S."/>
            <person name="Pagani I."/>
            <person name="Tapia R."/>
            <person name="Cheng J.F."/>
            <person name="Goodwin L.A."/>
            <person name="Pitluck S."/>
            <person name="Liolios K."/>
            <person name="Ivanova N."/>
            <person name="Mavromatis K."/>
            <person name="Mikhailova N."/>
            <person name="Pati A."/>
            <person name="Chen A."/>
            <person name="Palaniappan K."/>
            <person name="Land M."/>
            <person name="Pan C."/>
            <person name="Brambilla E.M."/>
            <person name="Rohde M."/>
            <person name="Tindall B.J."/>
            <person name="Sikorski J."/>
            <person name="Goker M."/>
            <person name="Detter J.C."/>
            <person name="Bristow J."/>
            <person name="Eisen J.A."/>
            <person name="Markowitz V."/>
            <person name="Hugenholtz P."/>
            <person name="Kyrpides N.C."/>
            <person name="Klenk H.P."/>
            <person name="Woyke T."/>
        </authorList>
    </citation>
    <scope>NUCLEOTIDE SEQUENCE [LARGE SCALE GENOMIC DNA]</scope>
    <source>
        <strain evidence="14">DSM 14884 / JCM 11576 / T1</strain>
    </source>
</reference>
<gene>
    <name evidence="10" type="primary">glmS</name>
    <name evidence="13" type="ordered locus">Marky_0133</name>
</gene>
<dbReference type="CDD" id="cd05009">
    <property type="entry name" value="SIS_GlmS_GlmD_2"/>
    <property type="match status" value="1"/>
</dbReference>
<dbReference type="PANTHER" id="PTHR10937:SF0">
    <property type="entry name" value="GLUTAMINE--FRUCTOSE-6-PHOSPHATE TRANSAMINASE (ISOMERIZING)"/>
    <property type="match status" value="1"/>
</dbReference>
<dbReference type="InterPro" id="IPR046348">
    <property type="entry name" value="SIS_dom_sf"/>
</dbReference>